<keyword evidence="7" id="KW-1185">Reference proteome</keyword>
<keyword evidence="6" id="KW-0378">Hydrolase</keyword>
<evidence type="ECO:0000256" key="2">
    <source>
        <dbReference type="ARBA" id="ARBA00022448"/>
    </source>
</evidence>
<organism evidence="6 7">
    <name type="scientific">Sporotomaculum syntrophicum</name>
    <dbReference type="NCBI Taxonomy" id="182264"/>
    <lineage>
        <taxon>Bacteria</taxon>
        <taxon>Bacillati</taxon>
        <taxon>Bacillota</taxon>
        <taxon>Clostridia</taxon>
        <taxon>Eubacteriales</taxon>
        <taxon>Desulfallaceae</taxon>
        <taxon>Sporotomaculum</taxon>
    </lineage>
</organism>
<dbReference type="InterPro" id="IPR017911">
    <property type="entry name" value="MacB-like_ATP-bd"/>
</dbReference>
<dbReference type="RefSeq" id="WP_341478864.1">
    <property type="nucleotide sequence ID" value="NZ_LSRS01000003.1"/>
</dbReference>
<accession>A0A9D2WRF8</accession>
<dbReference type="GO" id="GO:0005524">
    <property type="term" value="F:ATP binding"/>
    <property type="evidence" value="ECO:0007669"/>
    <property type="project" value="UniProtKB-KW"/>
</dbReference>
<dbReference type="InterPro" id="IPR027417">
    <property type="entry name" value="P-loop_NTPase"/>
</dbReference>
<evidence type="ECO:0000313" key="7">
    <source>
        <dbReference type="Proteomes" id="UP000798488"/>
    </source>
</evidence>
<evidence type="ECO:0000256" key="3">
    <source>
        <dbReference type="ARBA" id="ARBA00022741"/>
    </source>
</evidence>
<dbReference type="GO" id="GO:0022857">
    <property type="term" value="F:transmembrane transporter activity"/>
    <property type="evidence" value="ECO:0007669"/>
    <property type="project" value="UniProtKB-ARBA"/>
</dbReference>
<dbReference type="SUPFAM" id="SSF52540">
    <property type="entry name" value="P-loop containing nucleoside triphosphate hydrolases"/>
    <property type="match status" value="1"/>
</dbReference>
<dbReference type="InterPro" id="IPR003439">
    <property type="entry name" value="ABC_transporter-like_ATP-bd"/>
</dbReference>
<dbReference type="PROSITE" id="PS50893">
    <property type="entry name" value="ABC_TRANSPORTER_2"/>
    <property type="match status" value="1"/>
</dbReference>
<dbReference type="SMART" id="SM00382">
    <property type="entry name" value="AAA"/>
    <property type="match status" value="1"/>
</dbReference>
<dbReference type="InterPro" id="IPR003593">
    <property type="entry name" value="AAA+_ATPase"/>
</dbReference>
<dbReference type="PROSITE" id="PS00211">
    <property type="entry name" value="ABC_TRANSPORTER_1"/>
    <property type="match status" value="1"/>
</dbReference>
<dbReference type="PANTHER" id="PTHR42798">
    <property type="entry name" value="LIPOPROTEIN-RELEASING SYSTEM ATP-BINDING PROTEIN LOLD"/>
    <property type="match status" value="1"/>
</dbReference>
<dbReference type="PANTHER" id="PTHR42798:SF2">
    <property type="entry name" value="ABC TRANSPORTER ATP-BINDING PROTEIN MG467-RELATED"/>
    <property type="match status" value="1"/>
</dbReference>
<dbReference type="GO" id="GO:0098796">
    <property type="term" value="C:membrane protein complex"/>
    <property type="evidence" value="ECO:0007669"/>
    <property type="project" value="UniProtKB-ARBA"/>
</dbReference>
<dbReference type="GO" id="GO:0016887">
    <property type="term" value="F:ATP hydrolysis activity"/>
    <property type="evidence" value="ECO:0007669"/>
    <property type="project" value="InterPro"/>
</dbReference>
<evidence type="ECO:0000313" key="6">
    <source>
        <dbReference type="EMBL" id="KAF1085561.1"/>
    </source>
</evidence>
<comment type="caution">
    <text evidence="6">The sequence shown here is derived from an EMBL/GenBank/DDBJ whole genome shotgun (WGS) entry which is preliminary data.</text>
</comment>
<dbReference type="EC" id="3.6.3.-" evidence="6"/>
<dbReference type="Pfam" id="PF00005">
    <property type="entry name" value="ABC_tran"/>
    <property type="match status" value="1"/>
</dbReference>
<evidence type="ECO:0000256" key="1">
    <source>
        <dbReference type="ARBA" id="ARBA00005417"/>
    </source>
</evidence>
<gene>
    <name evidence="6" type="primary">lolD</name>
    <name evidence="6" type="ORF">SPSYN_01704</name>
</gene>
<keyword evidence="6" id="KW-0449">Lipoprotein</keyword>
<feature type="domain" description="ABC transporter" evidence="5">
    <location>
        <begin position="5"/>
        <end position="234"/>
    </location>
</feature>
<name>A0A9D2WRF8_9FIRM</name>
<dbReference type="Proteomes" id="UP000798488">
    <property type="component" value="Unassembled WGS sequence"/>
</dbReference>
<comment type="similarity">
    <text evidence="1">Belongs to the ABC transporter superfamily.</text>
</comment>
<sequence length="234" mass="26002">MDVLMKLDRITKTYHMGEITVNALRETSLDVFQGEILVILGPSGSGKSTLLNIMGGMDLPTTGEMFFLGENLSRAGDKRLTGYRRNEIGFVFQFYNLIPDLTGRENVELAADLVDEPLKVQEVLAEVGLAERMEHFPSQMSGGEQQRVSIARAAVKNPRLLLCDEPTGALDYQTGKLILALLVKINRERGSTVVIVTHNTPIGDMAHRVVRMRDGTITEIRENAAPLPPERIEW</sequence>
<dbReference type="AlphaFoldDB" id="A0A9D2WRF8"/>
<keyword evidence="4 6" id="KW-0067">ATP-binding</keyword>
<keyword evidence="2" id="KW-0813">Transport</keyword>
<dbReference type="CDD" id="cd03255">
    <property type="entry name" value="ABC_MJ0796_LolCDE_FtsE"/>
    <property type="match status" value="1"/>
</dbReference>
<dbReference type="Gene3D" id="3.40.50.300">
    <property type="entry name" value="P-loop containing nucleotide triphosphate hydrolases"/>
    <property type="match status" value="1"/>
</dbReference>
<proteinExistence type="inferred from homology"/>
<dbReference type="EMBL" id="LSRS01000003">
    <property type="protein sequence ID" value="KAF1085561.1"/>
    <property type="molecule type" value="Genomic_DNA"/>
</dbReference>
<protein>
    <submittedName>
        <fullName evidence="6">Lipoprotein-releasing system ATP-binding protein LolD</fullName>
        <ecNumber evidence="6">3.6.3.-</ecNumber>
    </submittedName>
</protein>
<dbReference type="FunFam" id="3.40.50.300:FF:000032">
    <property type="entry name" value="Export ABC transporter ATP-binding protein"/>
    <property type="match status" value="1"/>
</dbReference>
<evidence type="ECO:0000259" key="5">
    <source>
        <dbReference type="PROSITE" id="PS50893"/>
    </source>
</evidence>
<dbReference type="InterPro" id="IPR017871">
    <property type="entry name" value="ABC_transporter-like_CS"/>
</dbReference>
<keyword evidence="3" id="KW-0547">Nucleotide-binding</keyword>
<reference evidence="6" key="1">
    <citation type="submission" date="2016-02" db="EMBL/GenBank/DDBJ databases">
        <title>Draft Genome Sequence of Sporotomaculum syntrophicum Strain FB, a Syntrophic Benzoate Degrader.</title>
        <authorList>
            <person name="Nobu M.K."/>
            <person name="Narihiro T."/>
            <person name="Qiu Y.-L."/>
            <person name="Ohashi A."/>
            <person name="Liu W.-T."/>
            <person name="Yuji S."/>
        </authorList>
    </citation>
    <scope>NUCLEOTIDE SEQUENCE</scope>
    <source>
        <strain evidence="6">FB</strain>
    </source>
</reference>
<evidence type="ECO:0000256" key="4">
    <source>
        <dbReference type="ARBA" id="ARBA00022840"/>
    </source>
</evidence>